<feature type="domain" description="EGF-like" evidence="14">
    <location>
        <begin position="582"/>
        <end position="621"/>
    </location>
</feature>
<evidence type="ECO:0000256" key="6">
    <source>
        <dbReference type="ARBA" id="ARBA00022729"/>
    </source>
</evidence>
<dbReference type="Pfam" id="PF07645">
    <property type="entry name" value="EGF_CA"/>
    <property type="match status" value="6"/>
</dbReference>
<keyword evidence="9 11" id="KW-1015">Disulfide bond</keyword>
<evidence type="ECO:0000259" key="14">
    <source>
        <dbReference type="PROSITE" id="PS50026"/>
    </source>
</evidence>
<dbReference type="PROSITE" id="PS01187">
    <property type="entry name" value="EGF_CA"/>
    <property type="match status" value="5"/>
</dbReference>
<dbReference type="PROSITE" id="PS51257">
    <property type="entry name" value="PROKAR_LIPOPROTEIN"/>
    <property type="match status" value="1"/>
</dbReference>
<dbReference type="FunFam" id="2.10.25.10:FF:000240">
    <property type="entry name" value="Vitamin K-dependent protein S"/>
    <property type="match status" value="2"/>
</dbReference>
<dbReference type="CDD" id="cd00054">
    <property type="entry name" value="EGF_CA"/>
    <property type="match status" value="6"/>
</dbReference>
<dbReference type="PROSITE" id="PS01186">
    <property type="entry name" value="EGF_2"/>
    <property type="match status" value="4"/>
</dbReference>
<dbReference type="InterPro" id="IPR018097">
    <property type="entry name" value="EGF_Ca-bd_CS"/>
</dbReference>
<accession>A0A2T7NTE1</accession>
<evidence type="ECO:0000256" key="11">
    <source>
        <dbReference type="PROSITE-ProRule" id="PRU00076"/>
    </source>
</evidence>
<evidence type="ECO:0000256" key="5">
    <source>
        <dbReference type="ARBA" id="ARBA00022536"/>
    </source>
</evidence>
<dbReference type="Proteomes" id="UP000245119">
    <property type="component" value="Linkage Group LG9"/>
</dbReference>
<dbReference type="FunFam" id="2.10.25.10:FF:000037">
    <property type="entry name" value="Signal peptide, CUB domain and EGF-like domain-containing 2"/>
    <property type="match status" value="1"/>
</dbReference>
<evidence type="ECO:0000256" key="8">
    <source>
        <dbReference type="ARBA" id="ARBA00022837"/>
    </source>
</evidence>
<dbReference type="GO" id="GO:0005509">
    <property type="term" value="F:calcium ion binding"/>
    <property type="evidence" value="ECO:0007669"/>
    <property type="project" value="InterPro"/>
</dbReference>
<dbReference type="FunFam" id="2.10.25.10:FF:000038">
    <property type="entry name" value="Fibrillin 2"/>
    <property type="match status" value="3"/>
</dbReference>
<dbReference type="Pfam" id="PF22914">
    <property type="entry name" value="Fibulin_C"/>
    <property type="match status" value="1"/>
</dbReference>
<evidence type="ECO:0000256" key="9">
    <source>
        <dbReference type="ARBA" id="ARBA00023157"/>
    </source>
</evidence>
<comment type="similarity">
    <text evidence="2">Belongs to the fibulin family.</text>
</comment>
<protein>
    <recommendedName>
        <fullName evidence="14">EGF-like domain-containing protein</fullName>
    </recommendedName>
</protein>
<evidence type="ECO:0000256" key="2">
    <source>
        <dbReference type="ARBA" id="ARBA00006127"/>
    </source>
</evidence>
<dbReference type="InterPro" id="IPR026823">
    <property type="entry name" value="cEGF"/>
</dbReference>
<gene>
    <name evidence="15" type="ORF">C0Q70_14915</name>
</gene>
<dbReference type="SUPFAM" id="SSF57196">
    <property type="entry name" value="EGF/Laminin"/>
    <property type="match status" value="1"/>
</dbReference>
<feature type="compositionally biased region" description="Gly residues" evidence="12">
    <location>
        <begin position="173"/>
        <end position="182"/>
    </location>
</feature>
<dbReference type="PANTHER" id="PTHR24039">
    <property type="entry name" value="FIBRILLIN-RELATED"/>
    <property type="match status" value="1"/>
</dbReference>
<evidence type="ECO:0000256" key="13">
    <source>
        <dbReference type="SAM" id="SignalP"/>
    </source>
</evidence>
<keyword evidence="6 13" id="KW-0732">Signal</keyword>
<dbReference type="InterPro" id="IPR001881">
    <property type="entry name" value="EGF-like_Ca-bd_dom"/>
</dbReference>
<dbReference type="SUPFAM" id="SSF57184">
    <property type="entry name" value="Growth factor receptor domain"/>
    <property type="match status" value="4"/>
</dbReference>
<dbReference type="InterPro" id="IPR055088">
    <property type="entry name" value="Fibulin_C"/>
</dbReference>
<keyword evidence="5 11" id="KW-0245">EGF-like domain</keyword>
<dbReference type="Gene3D" id="2.10.25.10">
    <property type="entry name" value="Laminin"/>
    <property type="match status" value="11"/>
</dbReference>
<comment type="caution">
    <text evidence="11">Lacks conserved residue(s) required for the propagation of feature annotation.</text>
</comment>
<organism evidence="15 16">
    <name type="scientific">Pomacea canaliculata</name>
    <name type="common">Golden apple snail</name>
    <dbReference type="NCBI Taxonomy" id="400727"/>
    <lineage>
        <taxon>Eukaryota</taxon>
        <taxon>Metazoa</taxon>
        <taxon>Spiralia</taxon>
        <taxon>Lophotrochozoa</taxon>
        <taxon>Mollusca</taxon>
        <taxon>Gastropoda</taxon>
        <taxon>Caenogastropoda</taxon>
        <taxon>Architaenioglossa</taxon>
        <taxon>Ampullarioidea</taxon>
        <taxon>Ampullariidae</taxon>
        <taxon>Pomacea</taxon>
    </lineage>
</organism>
<evidence type="ECO:0000256" key="7">
    <source>
        <dbReference type="ARBA" id="ARBA00022737"/>
    </source>
</evidence>
<dbReference type="InterPro" id="IPR000152">
    <property type="entry name" value="EGF-type_Asp/Asn_hydroxyl_site"/>
</dbReference>
<name>A0A2T7NTE1_POMCA</name>
<dbReference type="SMART" id="SM00181">
    <property type="entry name" value="EGF"/>
    <property type="match status" value="11"/>
</dbReference>
<dbReference type="Pfam" id="PF12662">
    <property type="entry name" value="cEGF"/>
    <property type="match status" value="2"/>
</dbReference>
<keyword evidence="4" id="KW-0272">Extracellular matrix</keyword>
<dbReference type="PROSITE" id="PS00010">
    <property type="entry name" value="ASX_HYDROXYL"/>
    <property type="match status" value="4"/>
</dbReference>
<evidence type="ECO:0000256" key="4">
    <source>
        <dbReference type="ARBA" id="ARBA00022530"/>
    </source>
</evidence>
<keyword evidence="10" id="KW-0325">Glycoprotein</keyword>
<dbReference type="AlphaFoldDB" id="A0A2T7NTE1"/>
<dbReference type="PROSITE" id="PS50026">
    <property type="entry name" value="EGF_3"/>
    <property type="match status" value="4"/>
</dbReference>
<dbReference type="OrthoDB" id="10022113at2759"/>
<proteinExistence type="inferred from homology"/>
<dbReference type="InterPro" id="IPR009030">
    <property type="entry name" value="Growth_fac_rcpt_cys_sf"/>
</dbReference>
<dbReference type="Pfam" id="PF14670">
    <property type="entry name" value="FXa_inhibition"/>
    <property type="match status" value="1"/>
</dbReference>
<comment type="caution">
    <text evidence="15">The sequence shown here is derived from an EMBL/GenBank/DDBJ whole genome shotgun (WGS) entry which is preliminary data.</text>
</comment>
<sequence>MKPLSYGLALFAVGCFAAEMMGLAAGQTDRRFFQPGMIDQCCMLGVQWSNTSSRCTGFPGPVPGIAPESQSACLLVLEVCCLKHMQQEMCEFGKQTALDQQLCAKSVCRNAATAVRWGQMPGGGDHRARCRALANLVTPRSQSAARVGAATTLQHRNEQLISSPGKRISPSNPGGGETGGQTSGNSSNSDIDECSQFPGLICSHLCIDKPDGFICDCPPGFSLGQDQRTCQKVDVSDEINCIHNNPCDQRCVTTASGAECRCYSGYRLKADGQTCDDIDECAEGTYRCAPNQQCVNTRGSYSCLANDCPQGSSRNPTTGQCEEDNTCLSGFAFNSVTRKCEDINECGLGLDDCKEGERCENTVGSFTCRRIHHCGTGYTLDDQTQACVDNDECVLGTHNCAEGFICQNIEGSFRCQPKECPAGYRFDSASGECRRIHCQAGLRPNRAGNCVDIDECAESSHRCLQHQRCVNTVGSYHCRNLVNCPRGYEPTTNNGCQDINECTSGTHRCSADQECVNRQGSYFCQCPRGFRHDASGRCVDVNECSYGAAICPTTSTCINTIGSYKCECKDGLVSDESGGCLDIDECLTDNICQHKCKNVQGTYFCTCNQGYQLREDKRSCEDIDECTQFRGTGGRGGVCGGGCINTPGSYRCECPEGWQLLNDGRSCQDIDECAERTAFCPHQDSICINTRGHYKCPVVRCPDGFAKTTATGRQNSIRCKRVDTDCLECRRGLLSQSYNFLTFPSNVIVPAPLFSMTGARDPDKNYAWQLHLLSARPLRAGVLPADVRHFALEESRDQAVVSLISRVDGPQDIELRLDMNITSFYSGYEGVAESRIFLYVTDDGV</sequence>
<evidence type="ECO:0000256" key="3">
    <source>
        <dbReference type="ARBA" id="ARBA00022525"/>
    </source>
</evidence>
<feature type="disulfide bond" evidence="11">
    <location>
        <begin position="586"/>
        <end position="596"/>
    </location>
</feature>
<evidence type="ECO:0000256" key="10">
    <source>
        <dbReference type="ARBA" id="ARBA00023180"/>
    </source>
</evidence>
<evidence type="ECO:0000256" key="1">
    <source>
        <dbReference type="ARBA" id="ARBA00004498"/>
    </source>
</evidence>
<evidence type="ECO:0000313" key="15">
    <source>
        <dbReference type="EMBL" id="PVD24432.1"/>
    </source>
</evidence>
<feature type="signal peptide" evidence="13">
    <location>
        <begin position="1"/>
        <end position="26"/>
    </location>
</feature>
<dbReference type="EMBL" id="PZQS01000009">
    <property type="protein sequence ID" value="PVD24432.1"/>
    <property type="molecule type" value="Genomic_DNA"/>
</dbReference>
<keyword evidence="8" id="KW-0106">Calcium</keyword>
<reference evidence="15 16" key="1">
    <citation type="submission" date="2018-04" db="EMBL/GenBank/DDBJ databases">
        <title>The genome of golden apple snail Pomacea canaliculata provides insight into stress tolerance and invasive adaptation.</title>
        <authorList>
            <person name="Liu C."/>
            <person name="Liu B."/>
            <person name="Ren Y."/>
            <person name="Zhang Y."/>
            <person name="Wang H."/>
            <person name="Li S."/>
            <person name="Jiang F."/>
            <person name="Yin L."/>
            <person name="Zhang G."/>
            <person name="Qian W."/>
            <person name="Fan W."/>
        </authorList>
    </citation>
    <scope>NUCLEOTIDE SEQUENCE [LARGE SCALE GENOMIC DNA]</scope>
    <source>
        <strain evidence="15">SZHN2017</strain>
        <tissue evidence="15">Muscle</tissue>
    </source>
</reference>
<keyword evidence="16" id="KW-1185">Reference proteome</keyword>
<comment type="subcellular location">
    <subcellularLocation>
        <location evidence="1">Secreted</location>
        <location evidence="1">Extracellular space</location>
        <location evidence="1">Extracellular matrix</location>
    </subcellularLocation>
</comment>
<evidence type="ECO:0000313" key="16">
    <source>
        <dbReference type="Proteomes" id="UP000245119"/>
    </source>
</evidence>
<feature type="region of interest" description="Disordered" evidence="12">
    <location>
        <begin position="156"/>
        <end position="190"/>
    </location>
</feature>
<dbReference type="STRING" id="400727.A0A2T7NTE1"/>
<feature type="domain" description="EGF-like" evidence="14">
    <location>
        <begin position="540"/>
        <end position="578"/>
    </location>
</feature>
<dbReference type="InterPro" id="IPR000742">
    <property type="entry name" value="EGF"/>
</dbReference>
<evidence type="ECO:0000256" key="12">
    <source>
        <dbReference type="SAM" id="MobiDB-lite"/>
    </source>
</evidence>
<dbReference type="FunFam" id="2.10.25.10:FF:000005">
    <property type="entry name" value="Fibrillin 2"/>
    <property type="match status" value="1"/>
</dbReference>
<keyword evidence="3" id="KW-0964">Secreted</keyword>
<dbReference type="SMART" id="SM00179">
    <property type="entry name" value="EGF_CA"/>
    <property type="match status" value="11"/>
</dbReference>
<keyword evidence="7" id="KW-0677">Repeat</keyword>
<dbReference type="PANTHER" id="PTHR24039:SF55">
    <property type="entry name" value="FIBULIN-1"/>
    <property type="match status" value="1"/>
</dbReference>
<dbReference type="InterPro" id="IPR049883">
    <property type="entry name" value="NOTCH1_EGF-like"/>
</dbReference>
<feature type="domain" description="EGF-like" evidence="14">
    <location>
        <begin position="498"/>
        <end position="539"/>
    </location>
</feature>
<feature type="domain" description="EGF-like" evidence="14">
    <location>
        <begin position="190"/>
        <end position="231"/>
    </location>
</feature>
<feature type="chain" id="PRO_5015469351" description="EGF-like domain-containing protein" evidence="13">
    <location>
        <begin position="27"/>
        <end position="845"/>
    </location>
</feature>